<sequence length="60" mass="6020">SERADRLLALEALAACLPFQEVVSLGPAATVGGVIDVSELLLVLRKLALGLGGAAHVAIA</sequence>
<protein>
    <submittedName>
        <fullName evidence="1">Uncharacterized protein</fullName>
    </submittedName>
</protein>
<gene>
    <name evidence="1" type="ORF">Tci_934391</name>
</gene>
<dbReference type="EMBL" id="BKCJ011926439">
    <property type="protein sequence ID" value="GFD62422.1"/>
    <property type="molecule type" value="Genomic_DNA"/>
</dbReference>
<evidence type="ECO:0000313" key="1">
    <source>
        <dbReference type="EMBL" id="GFD62422.1"/>
    </source>
</evidence>
<dbReference type="AlphaFoldDB" id="A0A699XQU2"/>
<accession>A0A699XQU2</accession>
<proteinExistence type="predicted"/>
<comment type="caution">
    <text evidence="1">The sequence shown here is derived from an EMBL/GenBank/DDBJ whole genome shotgun (WGS) entry which is preliminary data.</text>
</comment>
<feature type="non-terminal residue" evidence="1">
    <location>
        <position position="60"/>
    </location>
</feature>
<name>A0A699XQU2_TANCI</name>
<reference evidence="1" key="1">
    <citation type="journal article" date="2019" name="Sci. Rep.">
        <title>Draft genome of Tanacetum cinerariifolium, the natural source of mosquito coil.</title>
        <authorList>
            <person name="Yamashiro T."/>
            <person name="Shiraishi A."/>
            <person name="Satake H."/>
            <person name="Nakayama K."/>
        </authorList>
    </citation>
    <scope>NUCLEOTIDE SEQUENCE</scope>
</reference>
<organism evidence="1">
    <name type="scientific">Tanacetum cinerariifolium</name>
    <name type="common">Dalmatian daisy</name>
    <name type="synonym">Chrysanthemum cinerariifolium</name>
    <dbReference type="NCBI Taxonomy" id="118510"/>
    <lineage>
        <taxon>Eukaryota</taxon>
        <taxon>Viridiplantae</taxon>
        <taxon>Streptophyta</taxon>
        <taxon>Embryophyta</taxon>
        <taxon>Tracheophyta</taxon>
        <taxon>Spermatophyta</taxon>
        <taxon>Magnoliopsida</taxon>
        <taxon>eudicotyledons</taxon>
        <taxon>Gunneridae</taxon>
        <taxon>Pentapetalae</taxon>
        <taxon>asterids</taxon>
        <taxon>campanulids</taxon>
        <taxon>Asterales</taxon>
        <taxon>Asteraceae</taxon>
        <taxon>Asteroideae</taxon>
        <taxon>Anthemideae</taxon>
        <taxon>Anthemidinae</taxon>
        <taxon>Tanacetum</taxon>
    </lineage>
</organism>
<feature type="non-terminal residue" evidence="1">
    <location>
        <position position="1"/>
    </location>
</feature>